<dbReference type="PRINTS" id="PR01438">
    <property type="entry name" value="UNVRSLSTRESS"/>
</dbReference>
<dbReference type="EMBL" id="CP041186">
    <property type="protein sequence ID" value="QDG53677.1"/>
    <property type="molecule type" value="Genomic_DNA"/>
</dbReference>
<dbReference type="Proteomes" id="UP000315995">
    <property type="component" value="Chromosome"/>
</dbReference>
<proteinExistence type="inferred from homology"/>
<dbReference type="AlphaFoldDB" id="A0A4Y6Q0A6"/>
<dbReference type="SUPFAM" id="SSF52402">
    <property type="entry name" value="Adenine nucleotide alpha hydrolases-like"/>
    <property type="match status" value="2"/>
</dbReference>
<accession>A0A5B8YCD6</accession>
<dbReference type="RefSeq" id="WP_141200131.1">
    <property type="nucleotide sequence ID" value="NZ_CP041186.1"/>
</dbReference>
<evidence type="ECO:0000256" key="1">
    <source>
        <dbReference type="ARBA" id="ARBA00008791"/>
    </source>
</evidence>
<feature type="domain" description="UspA" evidence="2">
    <location>
        <begin position="152"/>
        <end position="292"/>
    </location>
</feature>
<dbReference type="PANTHER" id="PTHR46268">
    <property type="entry name" value="STRESS RESPONSE PROTEIN NHAX"/>
    <property type="match status" value="1"/>
</dbReference>
<sequence>MTVLAAIDFSKNSHAALCHAAHLARAGDGKLVVAHSVVHADEDAFWRHLVQTPWEVPERIRKVAESRLRETVREVLDDDEMPADVSYVVELKSAADGILAAADAHNADLLVLGSTGAGPLKNVLLGSSAEHVVRSSEIPVLTVPPEAKGESFHKILAPVDFSDFSRKSLELAADLARQNDAELLILHAFALPAASLALLDMQAPPESVEAYEEQKWAEFDQFIEEFDLTDLDSSRLLRISTPSAAIDNVADEEGVDLICMGTAGHRGLKRVMLGSTAARVLRHPPCAVMTVP</sequence>
<reference evidence="3 4" key="1">
    <citation type="submission" date="2019-06" db="EMBL/GenBank/DDBJ databases">
        <title>Persicimonas caeni gen. nov., sp. nov., a predatory bacterium isolated from solar saltern.</title>
        <authorList>
            <person name="Wang S."/>
        </authorList>
    </citation>
    <scope>NUCLEOTIDE SEQUENCE [LARGE SCALE GENOMIC DNA]</scope>
    <source>
        <strain evidence="3 4">YN101</strain>
    </source>
</reference>
<gene>
    <name evidence="3" type="ORF">FIV42_23910</name>
</gene>
<evidence type="ECO:0000259" key="2">
    <source>
        <dbReference type="Pfam" id="PF00582"/>
    </source>
</evidence>
<dbReference type="Gene3D" id="3.40.50.620">
    <property type="entry name" value="HUPs"/>
    <property type="match status" value="2"/>
</dbReference>
<feature type="domain" description="UspA" evidence="2">
    <location>
        <begin position="2"/>
        <end position="144"/>
    </location>
</feature>
<dbReference type="OrthoDB" id="9788959at2"/>
<comment type="similarity">
    <text evidence="1">Belongs to the universal stress protein A family.</text>
</comment>
<dbReference type="CDD" id="cd00293">
    <property type="entry name" value="USP-like"/>
    <property type="match status" value="2"/>
</dbReference>
<dbReference type="Pfam" id="PF00582">
    <property type="entry name" value="Usp"/>
    <property type="match status" value="2"/>
</dbReference>
<evidence type="ECO:0000313" key="4">
    <source>
        <dbReference type="Proteomes" id="UP000315995"/>
    </source>
</evidence>
<dbReference type="InterPro" id="IPR006015">
    <property type="entry name" value="Universal_stress_UspA"/>
</dbReference>
<keyword evidence="4" id="KW-1185">Reference proteome</keyword>
<name>A0A4Y6Q0A6_PERCE</name>
<dbReference type="PANTHER" id="PTHR46268:SF6">
    <property type="entry name" value="UNIVERSAL STRESS PROTEIN UP12"/>
    <property type="match status" value="1"/>
</dbReference>
<protein>
    <submittedName>
        <fullName evidence="3">Universal stress protein</fullName>
    </submittedName>
</protein>
<evidence type="ECO:0000313" key="3">
    <source>
        <dbReference type="EMBL" id="QDG53677.1"/>
    </source>
</evidence>
<organism evidence="3 4">
    <name type="scientific">Persicimonas caeni</name>
    <dbReference type="NCBI Taxonomy" id="2292766"/>
    <lineage>
        <taxon>Bacteria</taxon>
        <taxon>Deltaproteobacteria</taxon>
        <taxon>Bradymonadales</taxon>
        <taxon>Bradymonadaceae</taxon>
        <taxon>Persicimonas</taxon>
    </lineage>
</organism>
<dbReference type="InterPro" id="IPR014729">
    <property type="entry name" value="Rossmann-like_a/b/a_fold"/>
</dbReference>
<dbReference type="InterPro" id="IPR006016">
    <property type="entry name" value="UspA"/>
</dbReference>
<accession>A0A4Y6Q0A6</accession>